<feature type="transmembrane region" description="Helical" evidence="1">
    <location>
        <begin position="40"/>
        <end position="59"/>
    </location>
</feature>
<feature type="transmembrane region" description="Helical" evidence="1">
    <location>
        <begin position="80"/>
        <end position="97"/>
    </location>
</feature>
<organism evidence="2 3">
    <name type="scientific">Aureibaculum marinum</name>
    <dbReference type="NCBI Taxonomy" id="2487930"/>
    <lineage>
        <taxon>Bacteria</taxon>
        <taxon>Pseudomonadati</taxon>
        <taxon>Bacteroidota</taxon>
        <taxon>Flavobacteriia</taxon>
        <taxon>Flavobacteriales</taxon>
        <taxon>Flavobacteriaceae</taxon>
        <taxon>Aureibaculum</taxon>
    </lineage>
</organism>
<evidence type="ECO:0008006" key="4">
    <source>
        <dbReference type="Google" id="ProtNLM"/>
    </source>
</evidence>
<keyword evidence="1" id="KW-1133">Transmembrane helix</keyword>
<sequence length="201" mass="23063">MQLAKLISFVFHPIIVPIASVLLYFIIIPNHIPKEIAYRILLLVFVSTYILPIFLLFILRKIKLIDNFYMDSIKERKFPVIFYTVLCYLIGNLLLKFNIVDILGYSFMASSLSLALVYILFIFNFKTSLHSLAIAGQIGFIIIISFQYKINLLPLIMALFILLGVISTARLQLKAHTLQEIIIGFFIGIVSQVAVYFTFML</sequence>
<feature type="transmembrane region" description="Helical" evidence="1">
    <location>
        <begin position="129"/>
        <end position="146"/>
    </location>
</feature>
<dbReference type="EMBL" id="RPFJ01000015">
    <property type="protein sequence ID" value="RPD95831.1"/>
    <property type="molecule type" value="Genomic_DNA"/>
</dbReference>
<name>A0A3N4NHZ8_9FLAO</name>
<dbReference type="Proteomes" id="UP000270856">
    <property type="component" value="Unassembled WGS sequence"/>
</dbReference>
<feature type="transmembrane region" description="Helical" evidence="1">
    <location>
        <begin position="181"/>
        <end position="199"/>
    </location>
</feature>
<comment type="caution">
    <text evidence="2">The sequence shown here is derived from an EMBL/GenBank/DDBJ whole genome shotgun (WGS) entry which is preliminary data.</text>
</comment>
<accession>A0A3N4NHZ8</accession>
<keyword evidence="1" id="KW-0812">Transmembrane</keyword>
<keyword evidence="1" id="KW-0472">Membrane</keyword>
<feature type="transmembrane region" description="Helical" evidence="1">
    <location>
        <begin position="7"/>
        <end position="28"/>
    </location>
</feature>
<gene>
    <name evidence="2" type="ORF">EGM88_11460</name>
</gene>
<evidence type="ECO:0000256" key="1">
    <source>
        <dbReference type="SAM" id="Phobius"/>
    </source>
</evidence>
<dbReference type="RefSeq" id="WP_123898425.1">
    <property type="nucleotide sequence ID" value="NZ_RPFJ01000015.1"/>
</dbReference>
<reference evidence="2 3" key="1">
    <citation type="submission" date="2018-11" db="EMBL/GenBank/DDBJ databases">
        <title>Aureibaculum marinum gen. nov., sp. nov., a member of the family Flavobacteriaceae isolated from the Bohai Sea.</title>
        <authorList>
            <person name="Ji X."/>
        </authorList>
    </citation>
    <scope>NUCLEOTIDE SEQUENCE [LARGE SCALE GENOMIC DNA]</scope>
    <source>
        <strain evidence="2 3">BH-SD17</strain>
    </source>
</reference>
<dbReference type="OrthoDB" id="9786064at2"/>
<feature type="transmembrane region" description="Helical" evidence="1">
    <location>
        <begin position="103"/>
        <end position="122"/>
    </location>
</feature>
<keyword evidence="3" id="KW-1185">Reference proteome</keyword>
<feature type="transmembrane region" description="Helical" evidence="1">
    <location>
        <begin position="152"/>
        <end position="169"/>
    </location>
</feature>
<protein>
    <recommendedName>
        <fullName evidence="4">PAP2 family protein</fullName>
    </recommendedName>
</protein>
<proteinExistence type="predicted"/>
<dbReference type="AlphaFoldDB" id="A0A3N4NHZ8"/>
<evidence type="ECO:0000313" key="3">
    <source>
        <dbReference type="Proteomes" id="UP000270856"/>
    </source>
</evidence>
<evidence type="ECO:0000313" key="2">
    <source>
        <dbReference type="EMBL" id="RPD95831.1"/>
    </source>
</evidence>